<dbReference type="GO" id="GO:0034551">
    <property type="term" value="P:mitochondrial respiratory chain complex III assembly"/>
    <property type="evidence" value="ECO:0007669"/>
    <property type="project" value="InterPro"/>
</dbReference>
<feature type="region of interest" description="Disordered" evidence="5">
    <location>
        <begin position="230"/>
        <end position="268"/>
    </location>
</feature>
<comment type="similarity">
    <text evidence="2">Belongs to the prokaryotic/mitochondrial release factor family.</text>
</comment>
<dbReference type="InterPro" id="IPR000352">
    <property type="entry name" value="Pep_chain_release_fac_I"/>
</dbReference>
<dbReference type="PANTHER" id="PTHR46203:SF1">
    <property type="entry name" value="MITOCHONDRIAL TRANSLATION RELEASE FACTOR IN RESCUE"/>
    <property type="match status" value="1"/>
</dbReference>
<reference evidence="8" key="2">
    <citation type="submission" date="2015-01" db="EMBL/GenBank/DDBJ databases">
        <title>Evolutionary Origins and Diversification of the Mycorrhizal Mutualists.</title>
        <authorList>
            <consortium name="DOE Joint Genome Institute"/>
            <consortium name="Mycorrhizal Genomics Consortium"/>
            <person name="Kohler A."/>
            <person name="Kuo A."/>
            <person name="Nagy L.G."/>
            <person name="Floudas D."/>
            <person name="Copeland A."/>
            <person name="Barry K.W."/>
            <person name="Cichocki N."/>
            <person name="Veneault-Fourrey C."/>
            <person name="LaButti K."/>
            <person name="Lindquist E.A."/>
            <person name="Lipzen A."/>
            <person name="Lundell T."/>
            <person name="Morin E."/>
            <person name="Murat C."/>
            <person name="Riley R."/>
            <person name="Ohm R."/>
            <person name="Sun H."/>
            <person name="Tunlid A."/>
            <person name="Henrissat B."/>
            <person name="Grigoriev I.V."/>
            <person name="Hibbett D.S."/>
            <person name="Martin F."/>
        </authorList>
    </citation>
    <scope>NUCLEOTIDE SEQUENCE [LARGE SCALE GENOMIC DNA]</scope>
    <source>
        <strain evidence="8">MAFF 305830</strain>
    </source>
</reference>
<keyword evidence="8" id="KW-1185">Reference proteome</keyword>
<dbReference type="GO" id="GO:0003747">
    <property type="term" value="F:translation release factor activity"/>
    <property type="evidence" value="ECO:0007669"/>
    <property type="project" value="InterPro"/>
</dbReference>
<evidence type="ECO:0000256" key="1">
    <source>
        <dbReference type="ARBA" id="ARBA00004173"/>
    </source>
</evidence>
<evidence type="ECO:0000256" key="4">
    <source>
        <dbReference type="ARBA" id="ARBA00023128"/>
    </source>
</evidence>
<dbReference type="EMBL" id="KN824291">
    <property type="protein sequence ID" value="KIM28777.1"/>
    <property type="molecule type" value="Genomic_DNA"/>
</dbReference>
<dbReference type="Pfam" id="PF00472">
    <property type="entry name" value="RF-1"/>
    <property type="match status" value="1"/>
</dbReference>
<proteinExistence type="inferred from homology"/>
<dbReference type="STRING" id="933852.A0A0C2XI60"/>
<evidence type="ECO:0000256" key="5">
    <source>
        <dbReference type="SAM" id="MobiDB-lite"/>
    </source>
</evidence>
<reference evidence="7 8" key="1">
    <citation type="submission" date="2014-04" db="EMBL/GenBank/DDBJ databases">
        <authorList>
            <consortium name="DOE Joint Genome Institute"/>
            <person name="Kuo A."/>
            <person name="Zuccaro A."/>
            <person name="Kohler A."/>
            <person name="Nagy L.G."/>
            <person name="Floudas D."/>
            <person name="Copeland A."/>
            <person name="Barry K.W."/>
            <person name="Cichocki N."/>
            <person name="Veneault-Fourrey C."/>
            <person name="LaButti K."/>
            <person name="Lindquist E.A."/>
            <person name="Lipzen A."/>
            <person name="Lundell T."/>
            <person name="Morin E."/>
            <person name="Murat C."/>
            <person name="Sun H."/>
            <person name="Tunlid A."/>
            <person name="Henrissat B."/>
            <person name="Grigoriev I.V."/>
            <person name="Hibbett D.S."/>
            <person name="Martin F."/>
            <person name="Nordberg H.P."/>
            <person name="Cantor M.N."/>
            <person name="Hua S.X."/>
        </authorList>
    </citation>
    <scope>NUCLEOTIDE SEQUENCE [LARGE SCALE GENOMIC DNA]</scope>
    <source>
        <strain evidence="7 8">MAFF 305830</strain>
    </source>
</reference>
<gene>
    <name evidence="7" type="ORF">M408DRAFT_16172</name>
</gene>
<feature type="region of interest" description="Disordered" evidence="5">
    <location>
        <begin position="94"/>
        <end position="143"/>
    </location>
</feature>
<dbReference type="OrthoDB" id="277888at2759"/>
<keyword evidence="3" id="KW-0809">Transit peptide</keyword>
<dbReference type="InterPro" id="IPR052405">
    <property type="entry name" value="Mito_Transl_Release_Factor"/>
</dbReference>
<feature type="compositionally biased region" description="Basic and acidic residues" evidence="5">
    <location>
        <begin position="100"/>
        <end position="111"/>
    </location>
</feature>
<feature type="compositionally biased region" description="Basic residues" evidence="5">
    <location>
        <begin position="243"/>
        <end position="256"/>
    </location>
</feature>
<accession>A0A0C2XI60</accession>
<comment type="subcellular location">
    <subcellularLocation>
        <location evidence="1">Mitochondrion</location>
    </subcellularLocation>
</comment>
<dbReference type="CDD" id="cd20267">
    <property type="entry name" value="Complex1_LYR_LYRM7"/>
    <property type="match status" value="1"/>
</dbReference>
<feature type="compositionally biased region" description="Basic and acidic residues" evidence="5">
    <location>
        <begin position="233"/>
        <end position="242"/>
    </location>
</feature>
<dbReference type="AlphaFoldDB" id="A0A0C2XI60"/>
<organism evidence="7 8">
    <name type="scientific">Serendipita vermifera MAFF 305830</name>
    <dbReference type="NCBI Taxonomy" id="933852"/>
    <lineage>
        <taxon>Eukaryota</taxon>
        <taxon>Fungi</taxon>
        <taxon>Dikarya</taxon>
        <taxon>Basidiomycota</taxon>
        <taxon>Agaricomycotina</taxon>
        <taxon>Agaricomycetes</taxon>
        <taxon>Sebacinales</taxon>
        <taxon>Serendipitaceae</taxon>
        <taxon>Serendipita</taxon>
    </lineage>
</organism>
<evidence type="ECO:0000256" key="3">
    <source>
        <dbReference type="ARBA" id="ARBA00022946"/>
    </source>
</evidence>
<dbReference type="InterPro" id="IPR045298">
    <property type="entry name" value="Complex1_LYR_LYRM7"/>
</dbReference>
<dbReference type="SUPFAM" id="SSF75620">
    <property type="entry name" value="Release factor"/>
    <property type="match status" value="1"/>
</dbReference>
<protein>
    <recommendedName>
        <fullName evidence="6">Prokaryotic-type class I peptide chain release factors domain-containing protein</fullName>
    </recommendedName>
</protein>
<keyword evidence="4" id="KW-0496">Mitochondrion</keyword>
<dbReference type="HOGENOM" id="CLU_1015846_0_0_1"/>
<dbReference type="Proteomes" id="UP000054097">
    <property type="component" value="Unassembled WGS sequence"/>
</dbReference>
<evidence type="ECO:0000259" key="6">
    <source>
        <dbReference type="Pfam" id="PF00472"/>
    </source>
</evidence>
<evidence type="ECO:0000313" key="7">
    <source>
        <dbReference type="EMBL" id="KIM28777.1"/>
    </source>
</evidence>
<dbReference type="GO" id="GO:0005739">
    <property type="term" value="C:mitochondrion"/>
    <property type="evidence" value="ECO:0007669"/>
    <property type="project" value="UniProtKB-SubCell"/>
</dbReference>
<evidence type="ECO:0000313" key="8">
    <source>
        <dbReference type="Proteomes" id="UP000054097"/>
    </source>
</evidence>
<dbReference type="Gene3D" id="3.30.160.20">
    <property type="match status" value="1"/>
</dbReference>
<dbReference type="PANTHER" id="PTHR46203">
    <property type="entry name" value="PROBABLE PEPTIDE CHAIN RELEASE FACTOR C12ORF65"/>
    <property type="match status" value="1"/>
</dbReference>
<evidence type="ECO:0000256" key="2">
    <source>
        <dbReference type="ARBA" id="ARBA00010835"/>
    </source>
</evidence>
<sequence length="268" mass="29890">MSISPQLQASARAAYRSIFRAASSTFKGDPEILRAFSLKTRGDFITARSQTDEVAYAENVKVANEIAQILRKNFVQGRLQQDGVYNLRITPDTELGSNESIKDPEPLERPSRARRRAREAAQAGGCASSDDNATSSALLPQDTPSLNYSALKKASRKREVPVLNEDDLEETFIKGRGPGGQCINKRSTNVDLLHKPSGIRVKCQETRSLQDNRRIARKLIIKKLDALNNPGLSKEEVRDAKVRERKRRKAKKARKKNAQESDEEGDDS</sequence>
<dbReference type="GO" id="GO:0032543">
    <property type="term" value="P:mitochondrial translation"/>
    <property type="evidence" value="ECO:0007669"/>
    <property type="project" value="UniProtKB-ARBA"/>
</dbReference>
<name>A0A0C2XI60_SERVB</name>
<feature type="compositionally biased region" description="Polar residues" evidence="5">
    <location>
        <begin position="129"/>
        <end position="143"/>
    </location>
</feature>
<dbReference type="InterPro" id="IPR045853">
    <property type="entry name" value="Pep_chain_release_fac_I_sf"/>
</dbReference>
<feature type="domain" description="Prokaryotic-type class I peptide chain release factors" evidence="6">
    <location>
        <begin position="163"/>
        <end position="260"/>
    </location>
</feature>